<dbReference type="InterPro" id="IPR008972">
    <property type="entry name" value="Cupredoxin"/>
</dbReference>
<reference evidence="6 7" key="1">
    <citation type="journal article" date="2014" name="Agronomy (Basel)">
        <title>A Draft Genome Sequence for Ensete ventricosum, the Drought-Tolerant Tree Against Hunger.</title>
        <authorList>
            <person name="Harrison J."/>
            <person name="Moore K.A."/>
            <person name="Paszkiewicz K."/>
            <person name="Jones T."/>
            <person name="Grant M."/>
            <person name="Ambacheew D."/>
            <person name="Muzemil S."/>
            <person name="Studholme D.J."/>
        </authorList>
    </citation>
    <scope>NUCLEOTIDE SEQUENCE [LARGE SCALE GENOMIC DNA]</scope>
</reference>
<dbReference type="AlphaFoldDB" id="A0A427B694"/>
<feature type="chain" id="PRO_5019365793" description="Plastocyanin-like domain-containing protein" evidence="3">
    <location>
        <begin position="26"/>
        <end position="256"/>
    </location>
</feature>
<evidence type="ECO:0000313" key="6">
    <source>
        <dbReference type="EMBL" id="RRT83988.1"/>
    </source>
</evidence>
<dbReference type="PANTHER" id="PTHR11709">
    <property type="entry name" value="MULTI-COPPER OXIDASE"/>
    <property type="match status" value="1"/>
</dbReference>
<dbReference type="InterPro" id="IPR006311">
    <property type="entry name" value="TAT_signal"/>
</dbReference>
<organism evidence="6 7">
    <name type="scientific">Ensete ventricosum</name>
    <name type="common">Abyssinian banana</name>
    <name type="synonym">Musa ensete</name>
    <dbReference type="NCBI Taxonomy" id="4639"/>
    <lineage>
        <taxon>Eukaryota</taxon>
        <taxon>Viridiplantae</taxon>
        <taxon>Streptophyta</taxon>
        <taxon>Embryophyta</taxon>
        <taxon>Tracheophyta</taxon>
        <taxon>Spermatophyta</taxon>
        <taxon>Magnoliopsida</taxon>
        <taxon>Liliopsida</taxon>
        <taxon>Zingiberales</taxon>
        <taxon>Musaceae</taxon>
        <taxon>Ensete</taxon>
    </lineage>
</organism>
<keyword evidence="2" id="KW-0812">Transmembrane</keyword>
<sequence length="256" mass="28479">MVERRSLMALALALLAAALAAPCFAGDPYAYFDWDVSFITAAPLGVKQQVFSALFLRLISALLLLFSILLTCLPLPVPVGVRNGIQHRKNSWQDGVAGTNCPIPSGWNWTYQFQVKDQIGSFFYFPSINFQRAGGGYGGFTVNNRDVIAVPFDKPDGDITLFIGDWYKKDYKDLRKALDNGKQLGMPDGVLMNGKGPYRYNKTLVPDGIDYETVHVHPGNRFLLWLASKNGHDHAIVMEQGKHIGFEYTMWASLPA</sequence>
<evidence type="ECO:0000259" key="4">
    <source>
        <dbReference type="Pfam" id="PF00394"/>
    </source>
</evidence>
<accession>A0A427B694</accession>
<gene>
    <name evidence="6" type="ORF">B296_00016332</name>
</gene>
<comment type="similarity">
    <text evidence="1">Belongs to the multicopper oxidase family.</text>
</comment>
<evidence type="ECO:0008006" key="8">
    <source>
        <dbReference type="Google" id="ProtNLM"/>
    </source>
</evidence>
<evidence type="ECO:0000256" key="3">
    <source>
        <dbReference type="SAM" id="SignalP"/>
    </source>
</evidence>
<keyword evidence="3" id="KW-0732">Signal</keyword>
<dbReference type="EMBL" id="AMZH03000396">
    <property type="protein sequence ID" value="RRT83988.1"/>
    <property type="molecule type" value="Genomic_DNA"/>
</dbReference>
<feature type="domain" description="Plastocyanin-like" evidence="4">
    <location>
        <begin position="158"/>
        <end position="231"/>
    </location>
</feature>
<evidence type="ECO:0000259" key="5">
    <source>
        <dbReference type="Pfam" id="PF07732"/>
    </source>
</evidence>
<proteinExistence type="inferred from homology"/>
<dbReference type="GO" id="GO:0016491">
    <property type="term" value="F:oxidoreductase activity"/>
    <property type="evidence" value="ECO:0007669"/>
    <property type="project" value="TreeGrafter"/>
</dbReference>
<keyword evidence="2" id="KW-0472">Membrane</keyword>
<dbReference type="GO" id="GO:0005507">
    <property type="term" value="F:copper ion binding"/>
    <property type="evidence" value="ECO:0007669"/>
    <property type="project" value="InterPro"/>
</dbReference>
<dbReference type="PROSITE" id="PS51318">
    <property type="entry name" value="TAT"/>
    <property type="match status" value="1"/>
</dbReference>
<comment type="caution">
    <text evidence="6">The sequence shown here is derived from an EMBL/GenBank/DDBJ whole genome shotgun (WGS) entry which is preliminary data.</text>
</comment>
<feature type="signal peptide" evidence="3">
    <location>
        <begin position="1"/>
        <end position="25"/>
    </location>
</feature>
<dbReference type="InterPro" id="IPR011707">
    <property type="entry name" value="Cu-oxidase-like_N"/>
</dbReference>
<feature type="transmembrane region" description="Helical" evidence="2">
    <location>
        <begin position="49"/>
        <end position="73"/>
    </location>
</feature>
<protein>
    <recommendedName>
        <fullName evidence="8">Plastocyanin-like domain-containing protein</fullName>
    </recommendedName>
</protein>
<evidence type="ECO:0000313" key="7">
    <source>
        <dbReference type="Proteomes" id="UP000287651"/>
    </source>
</evidence>
<feature type="domain" description="Plastocyanin-like" evidence="5">
    <location>
        <begin position="83"/>
        <end position="145"/>
    </location>
</feature>
<dbReference type="PANTHER" id="PTHR11709:SF507">
    <property type="entry name" value="PLASTOCYANIN-LIKE DOMAIN-CONTAINING PROTEIN"/>
    <property type="match status" value="1"/>
</dbReference>
<evidence type="ECO:0000256" key="1">
    <source>
        <dbReference type="ARBA" id="ARBA00010609"/>
    </source>
</evidence>
<dbReference type="Gene3D" id="2.60.40.420">
    <property type="entry name" value="Cupredoxins - blue copper proteins"/>
    <property type="match status" value="2"/>
</dbReference>
<name>A0A427B694_ENSVE</name>
<dbReference type="InterPro" id="IPR001117">
    <property type="entry name" value="Cu-oxidase_2nd"/>
</dbReference>
<dbReference type="InterPro" id="IPR045087">
    <property type="entry name" value="Cu-oxidase_fam"/>
</dbReference>
<dbReference type="Proteomes" id="UP000287651">
    <property type="component" value="Unassembled WGS sequence"/>
</dbReference>
<dbReference type="Pfam" id="PF00394">
    <property type="entry name" value="Cu-oxidase"/>
    <property type="match status" value="1"/>
</dbReference>
<dbReference type="SUPFAM" id="SSF49503">
    <property type="entry name" value="Cupredoxins"/>
    <property type="match status" value="2"/>
</dbReference>
<keyword evidence="2" id="KW-1133">Transmembrane helix</keyword>
<evidence type="ECO:0000256" key="2">
    <source>
        <dbReference type="SAM" id="Phobius"/>
    </source>
</evidence>
<dbReference type="Pfam" id="PF07732">
    <property type="entry name" value="Cu-oxidase_3"/>
    <property type="match status" value="1"/>
</dbReference>